<keyword evidence="4" id="KW-1185">Reference proteome</keyword>
<dbReference type="AlphaFoldDB" id="A0AAN6NLI7"/>
<dbReference type="SUPFAM" id="SSF52540">
    <property type="entry name" value="P-loop containing nucleoside triphosphate hydrolases"/>
    <property type="match status" value="1"/>
</dbReference>
<dbReference type="InterPro" id="IPR056884">
    <property type="entry name" value="NPHP3-like_N"/>
</dbReference>
<dbReference type="EMBL" id="MU859439">
    <property type="protein sequence ID" value="KAK3947023.1"/>
    <property type="molecule type" value="Genomic_DNA"/>
</dbReference>
<accession>A0AAN6NLI7</accession>
<dbReference type="Proteomes" id="UP001303222">
    <property type="component" value="Unassembled WGS sequence"/>
</dbReference>
<evidence type="ECO:0000313" key="3">
    <source>
        <dbReference type="EMBL" id="KAK3947023.1"/>
    </source>
</evidence>
<comment type="caution">
    <text evidence="3">The sequence shown here is derived from an EMBL/GenBank/DDBJ whole genome shotgun (WGS) entry which is preliminary data.</text>
</comment>
<dbReference type="InterPro" id="IPR027417">
    <property type="entry name" value="P-loop_NTPase"/>
</dbReference>
<reference evidence="3" key="1">
    <citation type="journal article" date="2023" name="Mol. Phylogenet. Evol.">
        <title>Genome-scale phylogeny and comparative genomics of the fungal order Sordariales.</title>
        <authorList>
            <person name="Hensen N."/>
            <person name="Bonometti L."/>
            <person name="Westerberg I."/>
            <person name="Brannstrom I.O."/>
            <person name="Guillou S."/>
            <person name="Cros-Aarteil S."/>
            <person name="Calhoun S."/>
            <person name="Haridas S."/>
            <person name="Kuo A."/>
            <person name="Mondo S."/>
            <person name="Pangilinan J."/>
            <person name="Riley R."/>
            <person name="LaButti K."/>
            <person name="Andreopoulos B."/>
            <person name="Lipzen A."/>
            <person name="Chen C."/>
            <person name="Yan M."/>
            <person name="Daum C."/>
            <person name="Ng V."/>
            <person name="Clum A."/>
            <person name="Steindorff A."/>
            <person name="Ohm R.A."/>
            <person name="Martin F."/>
            <person name="Silar P."/>
            <person name="Natvig D.O."/>
            <person name="Lalanne C."/>
            <person name="Gautier V."/>
            <person name="Ament-Velasquez S.L."/>
            <person name="Kruys A."/>
            <person name="Hutchinson M.I."/>
            <person name="Powell A.J."/>
            <person name="Barry K."/>
            <person name="Miller A.N."/>
            <person name="Grigoriev I.V."/>
            <person name="Debuchy R."/>
            <person name="Gladieux P."/>
            <person name="Hiltunen Thoren M."/>
            <person name="Johannesson H."/>
        </authorList>
    </citation>
    <scope>NUCLEOTIDE SEQUENCE</scope>
    <source>
        <strain evidence="3">CBS 626.80</strain>
    </source>
</reference>
<dbReference type="PANTHER" id="PTHR10039">
    <property type="entry name" value="AMELOGENIN"/>
    <property type="match status" value="1"/>
</dbReference>
<keyword evidence="1" id="KW-0677">Repeat</keyword>
<dbReference type="Gene3D" id="3.40.50.300">
    <property type="entry name" value="P-loop containing nucleotide triphosphate hydrolases"/>
    <property type="match status" value="1"/>
</dbReference>
<feature type="domain" description="Nephrocystin 3-like N-terminal" evidence="2">
    <location>
        <begin position="75"/>
        <end position="250"/>
    </location>
</feature>
<sequence>MEWFWSFYNFGSGFSNANTGPGAQYNNNAGGPQYNYNYYGCGASPSKLTRTECLRSLSFSNIDARRQDIAAVHPNTGDWIFQTTEFRRWRDRTHLSDHNGVLWIKGHPGTGKSTLMKHIWGYCQQEFRDRTIAAYFFHARGDSLEKTPLGMLRSLVSQLVDNEEPTYERFLPLFRQKNPLHQNWEWRDSELMDFLVSEMQVQQRKPIVLLIDALDECSDSQARDVVKFLERLSITCLRHEVNVCICLSSRHYPHISMAKCQERVVENRNGHDMDIDIYLYDNLTKSNPYIEKLIFNKASGIFLWVVLVVAMLNKAYDEGKIEAMEQKCHTDICPQF</sequence>
<dbReference type="Pfam" id="PF24883">
    <property type="entry name" value="NPHP3_N"/>
    <property type="match status" value="1"/>
</dbReference>
<protein>
    <recommendedName>
        <fullName evidence="2">Nephrocystin 3-like N-terminal domain-containing protein</fullName>
    </recommendedName>
</protein>
<name>A0AAN6NLI7_9PEZI</name>
<evidence type="ECO:0000256" key="1">
    <source>
        <dbReference type="ARBA" id="ARBA00022737"/>
    </source>
</evidence>
<organism evidence="3 4">
    <name type="scientific">Pseudoneurospora amorphoporcata</name>
    <dbReference type="NCBI Taxonomy" id="241081"/>
    <lineage>
        <taxon>Eukaryota</taxon>
        <taxon>Fungi</taxon>
        <taxon>Dikarya</taxon>
        <taxon>Ascomycota</taxon>
        <taxon>Pezizomycotina</taxon>
        <taxon>Sordariomycetes</taxon>
        <taxon>Sordariomycetidae</taxon>
        <taxon>Sordariales</taxon>
        <taxon>Sordariaceae</taxon>
        <taxon>Pseudoneurospora</taxon>
    </lineage>
</organism>
<evidence type="ECO:0000259" key="2">
    <source>
        <dbReference type="Pfam" id="PF24883"/>
    </source>
</evidence>
<gene>
    <name evidence="3" type="ORF">QBC32DRAFT_271522</name>
</gene>
<evidence type="ECO:0000313" key="4">
    <source>
        <dbReference type="Proteomes" id="UP001303222"/>
    </source>
</evidence>
<proteinExistence type="predicted"/>
<reference evidence="3" key="2">
    <citation type="submission" date="2023-06" db="EMBL/GenBank/DDBJ databases">
        <authorList>
            <consortium name="Lawrence Berkeley National Laboratory"/>
            <person name="Mondo S.J."/>
            <person name="Hensen N."/>
            <person name="Bonometti L."/>
            <person name="Westerberg I."/>
            <person name="Brannstrom I.O."/>
            <person name="Guillou S."/>
            <person name="Cros-Aarteil S."/>
            <person name="Calhoun S."/>
            <person name="Haridas S."/>
            <person name="Kuo A."/>
            <person name="Pangilinan J."/>
            <person name="Riley R."/>
            <person name="Labutti K."/>
            <person name="Andreopoulos B."/>
            <person name="Lipzen A."/>
            <person name="Chen C."/>
            <person name="Yanf M."/>
            <person name="Daum C."/>
            <person name="Ng V."/>
            <person name="Clum A."/>
            <person name="Steindorff A."/>
            <person name="Ohm R."/>
            <person name="Martin F."/>
            <person name="Silar P."/>
            <person name="Natvig D."/>
            <person name="Lalanne C."/>
            <person name="Gautier V."/>
            <person name="Ament-Velasquez S.L."/>
            <person name="Kruys A."/>
            <person name="Hutchinson M.I."/>
            <person name="Powell A.J."/>
            <person name="Barry K."/>
            <person name="Miller A.N."/>
            <person name="Grigoriev I.V."/>
            <person name="Debuchy R."/>
            <person name="Gladieux P."/>
            <person name="Thoren M.H."/>
            <person name="Johannesson H."/>
        </authorList>
    </citation>
    <scope>NUCLEOTIDE SEQUENCE</scope>
    <source>
        <strain evidence="3">CBS 626.80</strain>
    </source>
</reference>
<dbReference type="PANTHER" id="PTHR10039:SF5">
    <property type="entry name" value="NACHT DOMAIN-CONTAINING PROTEIN"/>
    <property type="match status" value="1"/>
</dbReference>